<keyword evidence="2" id="KW-0614">Plasmid</keyword>
<feature type="chain" id="PRO_5011956511" evidence="1">
    <location>
        <begin position="25"/>
        <end position="37"/>
    </location>
</feature>
<geneLocation type="plasmid" evidence="2">
    <name>unnamed</name>
</geneLocation>
<feature type="non-terminal residue" evidence="2">
    <location>
        <position position="37"/>
    </location>
</feature>
<comment type="caution">
    <text evidence="2">The sequence shown here is derived from an EMBL/GenBank/DDBJ whole genome shotgun (WGS) entry which is preliminary data.</text>
</comment>
<accession>A0A1L8Z8V7</accession>
<keyword evidence="1" id="KW-0732">Signal</keyword>
<proteinExistence type="predicted"/>
<sequence>MNKIMKIFTICAVFAMIISCKNFATDKDIKQNAEGKI</sequence>
<reference evidence="2" key="2">
    <citation type="submission" date="2015-07" db="EMBL/GenBank/DDBJ databases">
        <authorList>
            <person name="Noorani M."/>
        </authorList>
    </citation>
    <scope>NUCLEOTIDE SEQUENCE</scope>
    <source>
        <strain evidence="2">CO275</strain>
        <plasmid evidence="2">unnamed</plasmid>
    </source>
</reference>
<organism evidence="2">
    <name type="scientific">Borrelia bissettiae</name>
    <name type="common">Borreliella bissettiae</name>
    <dbReference type="NCBI Taxonomy" id="64897"/>
    <lineage>
        <taxon>Bacteria</taxon>
        <taxon>Pseudomonadati</taxon>
        <taxon>Spirochaetota</taxon>
        <taxon>Spirochaetia</taxon>
        <taxon>Spirochaetales</taxon>
        <taxon>Borreliaceae</taxon>
        <taxon>Borreliella</taxon>
    </lineage>
</organism>
<name>A0A1L8Z8V7_BORBI</name>
<reference evidence="2" key="1">
    <citation type="journal article" date="2015" name="Microbiology">
        <title>Similarities in murine infection and immune response to Borrelia bissettii and Borrelia burgdorferi sensu stricto.</title>
        <authorList>
            <person name="Leydet B.F.Jr."/>
            <person name="Liang F.T."/>
        </authorList>
    </citation>
    <scope>NUCLEOTIDE SEQUENCE [LARGE SCALE GENOMIC DNA]</scope>
    <source>
        <strain evidence="2">CO275</strain>
        <plasmid evidence="2">unnamed</plasmid>
    </source>
</reference>
<feature type="signal peptide" evidence="1">
    <location>
        <begin position="1"/>
        <end position="24"/>
    </location>
</feature>
<dbReference type="PROSITE" id="PS51257">
    <property type="entry name" value="PROKAR_LIPOPROTEIN"/>
    <property type="match status" value="1"/>
</dbReference>
<evidence type="ECO:0000313" key="2">
    <source>
        <dbReference type="EMBL" id="OJH14185.1"/>
    </source>
</evidence>
<dbReference type="AlphaFoldDB" id="A0A1L8Z8V7"/>
<protein>
    <submittedName>
        <fullName evidence="2">Outer surface protein ErpG</fullName>
    </submittedName>
</protein>
<evidence type="ECO:0000256" key="1">
    <source>
        <dbReference type="SAM" id="SignalP"/>
    </source>
</evidence>
<dbReference type="EMBL" id="JNBW01000698">
    <property type="protein sequence ID" value="OJH14185.1"/>
    <property type="molecule type" value="Genomic_DNA"/>
</dbReference>
<gene>
    <name evidence="2" type="ORF">ER70_10220</name>
</gene>